<dbReference type="Proteomes" id="UP000316759">
    <property type="component" value="Unassembled WGS sequence"/>
</dbReference>
<evidence type="ECO:0000313" key="2">
    <source>
        <dbReference type="EMBL" id="TPP59192.1"/>
    </source>
</evidence>
<dbReference type="PANTHER" id="PTHR13710:SF152">
    <property type="entry name" value="ATP-DEPENDENT DNA HELICASE Q5"/>
    <property type="match status" value="1"/>
</dbReference>
<keyword evidence="2" id="KW-0547">Nucleotide-binding</keyword>
<comment type="caution">
    <text evidence="2">The sequence shown here is derived from an EMBL/GenBank/DDBJ whole genome shotgun (WGS) entry which is preliminary data.</text>
</comment>
<dbReference type="OrthoDB" id="10261556at2759"/>
<dbReference type="GO" id="GO:0005694">
    <property type="term" value="C:chromosome"/>
    <property type="evidence" value="ECO:0007669"/>
    <property type="project" value="TreeGrafter"/>
</dbReference>
<keyword evidence="2" id="KW-0347">Helicase</keyword>
<keyword evidence="3" id="KW-1185">Reference proteome</keyword>
<dbReference type="GO" id="GO:0009378">
    <property type="term" value="F:four-way junction helicase activity"/>
    <property type="evidence" value="ECO:0007669"/>
    <property type="project" value="TreeGrafter"/>
</dbReference>
<dbReference type="GO" id="GO:0000724">
    <property type="term" value="P:double-strand break repair via homologous recombination"/>
    <property type="evidence" value="ECO:0007669"/>
    <property type="project" value="TreeGrafter"/>
</dbReference>
<sequence>MKHIVCRNGDTTFDRLICTLEKRERLFFRQFRVLPLPLRQLPEFRLTSSKTYNWELGMITNKRVQGLKNSNAEFLEKTYFTMSSFADLLENPYDEVFRFAHMSFLGWVSLHRMEIPRFWYHILSHAIRVRNNGLTAFFPRLPTRAYHAGLKKEDRENVQSDWSSGTVPVVAATISFGMGVDKPNVRSVH</sequence>
<dbReference type="GO" id="GO:0043138">
    <property type="term" value="F:3'-5' DNA helicase activity"/>
    <property type="evidence" value="ECO:0007669"/>
    <property type="project" value="TreeGrafter"/>
</dbReference>
<dbReference type="PANTHER" id="PTHR13710">
    <property type="entry name" value="DNA HELICASE RECQ FAMILY MEMBER"/>
    <property type="match status" value="1"/>
</dbReference>
<dbReference type="InterPro" id="IPR027417">
    <property type="entry name" value="P-loop_NTPase"/>
</dbReference>
<keyword evidence="2" id="KW-0378">Hydrolase</keyword>
<dbReference type="EMBL" id="SUNJ01011012">
    <property type="protein sequence ID" value="TPP59192.1"/>
    <property type="molecule type" value="Genomic_DNA"/>
</dbReference>
<dbReference type="GO" id="GO:0005737">
    <property type="term" value="C:cytoplasm"/>
    <property type="evidence" value="ECO:0007669"/>
    <property type="project" value="TreeGrafter"/>
</dbReference>
<dbReference type="Gene3D" id="3.40.50.300">
    <property type="entry name" value="P-loop containing nucleotide triphosphate hydrolases"/>
    <property type="match status" value="1"/>
</dbReference>
<protein>
    <submittedName>
        <fullName evidence="2">ATP-dependent DNA helicase Q5</fullName>
    </submittedName>
</protein>
<evidence type="ECO:0000313" key="3">
    <source>
        <dbReference type="Proteomes" id="UP000316759"/>
    </source>
</evidence>
<comment type="similarity">
    <text evidence="1">Belongs to the helicase family. RecQ subfamily.</text>
</comment>
<dbReference type="SUPFAM" id="SSF52540">
    <property type="entry name" value="P-loop containing nucleoside triphosphate hydrolases"/>
    <property type="match status" value="1"/>
</dbReference>
<gene>
    <name evidence="2" type="ORF">FGIG_09829</name>
</gene>
<name>A0A504YC34_FASGI</name>
<dbReference type="AlphaFoldDB" id="A0A504YC34"/>
<reference evidence="2 3" key="1">
    <citation type="submission" date="2019-04" db="EMBL/GenBank/DDBJ databases">
        <title>Annotation for the trematode Fasciola gigantica.</title>
        <authorList>
            <person name="Choi Y.-J."/>
        </authorList>
    </citation>
    <scope>NUCLEOTIDE SEQUENCE [LARGE SCALE GENOMIC DNA]</scope>
    <source>
        <strain evidence="2">Uganda_cow_1</strain>
    </source>
</reference>
<keyword evidence="2" id="KW-0067">ATP-binding</keyword>
<organism evidence="2 3">
    <name type="scientific">Fasciola gigantica</name>
    <name type="common">Giant liver fluke</name>
    <dbReference type="NCBI Taxonomy" id="46835"/>
    <lineage>
        <taxon>Eukaryota</taxon>
        <taxon>Metazoa</taxon>
        <taxon>Spiralia</taxon>
        <taxon>Lophotrochozoa</taxon>
        <taxon>Platyhelminthes</taxon>
        <taxon>Trematoda</taxon>
        <taxon>Digenea</taxon>
        <taxon>Plagiorchiida</taxon>
        <taxon>Echinostomata</taxon>
        <taxon>Echinostomatoidea</taxon>
        <taxon>Fasciolidae</taxon>
        <taxon>Fasciola</taxon>
    </lineage>
</organism>
<dbReference type="GO" id="GO:0005634">
    <property type="term" value="C:nucleus"/>
    <property type="evidence" value="ECO:0007669"/>
    <property type="project" value="TreeGrafter"/>
</dbReference>
<dbReference type="STRING" id="46835.A0A504YC34"/>
<evidence type="ECO:0000256" key="1">
    <source>
        <dbReference type="ARBA" id="ARBA00005446"/>
    </source>
</evidence>
<accession>A0A504YC34</accession>
<proteinExistence type="inferred from homology"/>